<evidence type="ECO:0000313" key="3">
    <source>
        <dbReference type="Proteomes" id="UP001373714"/>
    </source>
</evidence>
<sequence>MKLLLNTLTFGSLLATNVFAAPAAGPVSETNTPINKKSPALEVRYVQTSAKALDKRYTFPVAICLGKDGFGGCSIVQFTDSTPCSNIARAIGYVNAVNPQVKCILYYGQECAGPVVGPFSGPINLPLQVFGSMKCWI</sequence>
<accession>A0AAV9ULE6</accession>
<name>A0AAV9ULE6_9PEZI</name>
<evidence type="ECO:0000313" key="2">
    <source>
        <dbReference type="EMBL" id="KAK6342169.1"/>
    </source>
</evidence>
<evidence type="ECO:0000256" key="1">
    <source>
        <dbReference type="SAM" id="SignalP"/>
    </source>
</evidence>
<keyword evidence="3" id="KW-1185">Reference proteome</keyword>
<feature type="chain" id="PRO_5043564238" evidence="1">
    <location>
        <begin position="21"/>
        <end position="137"/>
    </location>
</feature>
<dbReference type="EMBL" id="JAVHNS010000010">
    <property type="protein sequence ID" value="KAK6342169.1"/>
    <property type="molecule type" value="Genomic_DNA"/>
</dbReference>
<keyword evidence="1" id="KW-0732">Signal</keyword>
<organism evidence="2 3">
    <name type="scientific">Orbilia blumenaviensis</name>
    <dbReference type="NCBI Taxonomy" id="1796055"/>
    <lineage>
        <taxon>Eukaryota</taxon>
        <taxon>Fungi</taxon>
        <taxon>Dikarya</taxon>
        <taxon>Ascomycota</taxon>
        <taxon>Pezizomycotina</taxon>
        <taxon>Orbiliomycetes</taxon>
        <taxon>Orbiliales</taxon>
        <taxon>Orbiliaceae</taxon>
        <taxon>Orbilia</taxon>
    </lineage>
</organism>
<gene>
    <name evidence="2" type="ORF">TWF730_001648</name>
</gene>
<comment type="caution">
    <text evidence="2">The sequence shown here is derived from an EMBL/GenBank/DDBJ whole genome shotgun (WGS) entry which is preliminary data.</text>
</comment>
<proteinExistence type="predicted"/>
<dbReference type="Proteomes" id="UP001373714">
    <property type="component" value="Unassembled WGS sequence"/>
</dbReference>
<reference evidence="2 3" key="1">
    <citation type="submission" date="2019-10" db="EMBL/GenBank/DDBJ databases">
        <authorList>
            <person name="Palmer J.M."/>
        </authorList>
    </citation>
    <scope>NUCLEOTIDE SEQUENCE [LARGE SCALE GENOMIC DNA]</scope>
    <source>
        <strain evidence="2 3">TWF730</strain>
    </source>
</reference>
<dbReference type="AlphaFoldDB" id="A0AAV9ULE6"/>
<protein>
    <submittedName>
        <fullName evidence="2">Uncharacterized protein</fullName>
    </submittedName>
</protein>
<feature type="signal peptide" evidence="1">
    <location>
        <begin position="1"/>
        <end position="20"/>
    </location>
</feature>